<accession>W3XEB5</accession>
<evidence type="ECO:0000256" key="4">
    <source>
        <dbReference type="ARBA" id="ARBA00022833"/>
    </source>
</evidence>
<evidence type="ECO:0000313" key="7">
    <source>
        <dbReference type="EMBL" id="ETS84359.1"/>
    </source>
</evidence>
<keyword evidence="4" id="KW-0862">Zinc</keyword>
<keyword evidence="3" id="KW-0479">Metal-binding</keyword>
<dbReference type="Pfam" id="PF02900">
    <property type="entry name" value="LigB"/>
    <property type="match status" value="1"/>
</dbReference>
<feature type="domain" description="Extradiol ring-cleavage dioxygenase class III enzyme subunit B" evidence="6">
    <location>
        <begin position="9"/>
        <end position="255"/>
    </location>
</feature>
<dbReference type="GO" id="GO:0008198">
    <property type="term" value="F:ferrous iron binding"/>
    <property type="evidence" value="ECO:0007669"/>
    <property type="project" value="InterPro"/>
</dbReference>
<dbReference type="OrthoDB" id="7396853at2759"/>
<dbReference type="Proteomes" id="UP000030651">
    <property type="component" value="Unassembled WGS sequence"/>
</dbReference>
<evidence type="ECO:0000256" key="2">
    <source>
        <dbReference type="ARBA" id="ARBA00007581"/>
    </source>
</evidence>
<dbReference type="eggNOG" id="ENOG502QS66">
    <property type="taxonomic scope" value="Eukaryota"/>
</dbReference>
<name>W3XEB5_PESFW</name>
<dbReference type="HOGENOM" id="CLU_046582_1_0_1"/>
<dbReference type="PANTHER" id="PTHR30096">
    <property type="entry name" value="4,5-DOPA DIOXYGENASE EXTRADIOL-LIKE PROTEIN"/>
    <property type="match status" value="1"/>
</dbReference>
<dbReference type="PIRSF" id="PIRSF006157">
    <property type="entry name" value="Doxgns_DODA"/>
    <property type="match status" value="1"/>
</dbReference>
<comment type="similarity">
    <text evidence="2">Belongs to the DODA-type extradiol aromatic ring-opening dioxygenase family.</text>
</comment>
<dbReference type="InterPro" id="IPR004183">
    <property type="entry name" value="Xdiol_dOase_suB"/>
</dbReference>
<dbReference type="Gene3D" id="3.40.830.10">
    <property type="entry name" value="LigB-like"/>
    <property type="match status" value="1"/>
</dbReference>
<gene>
    <name evidence="7" type="ORF">PFICI_02384</name>
</gene>
<evidence type="ECO:0000259" key="6">
    <source>
        <dbReference type="Pfam" id="PF02900"/>
    </source>
</evidence>
<comment type="cofactor">
    <cofactor evidence="1">
        <name>Zn(2+)</name>
        <dbReference type="ChEBI" id="CHEBI:29105"/>
    </cofactor>
</comment>
<protein>
    <recommendedName>
        <fullName evidence="6">Extradiol ring-cleavage dioxygenase class III enzyme subunit B domain-containing protein</fullName>
    </recommendedName>
</protein>
<evidence type="ECO:0000256" key="1">
    <source>
        <dbReference type="ARBA" id="ARBA00001947"/>
    </source>
</evidence>
<dbReference type="GO" id="GO:0008270">
    <property type="term" value="F:zinc ion binding"/>
    <property type="evidence" value="ECO:0007669"/>
    <property type="project" value="InterPro"/>
</dbReference>
<dbReference type="KEGG" id="pfy:PFICI_02384"/>
<organism evidence="7 8">
    <name type="scientific">Pestalotiopsis fici (strain W106-1 / CGMCC3.15140)</name>
    <dbReference type="NCBI Taxonomy" id="1229662"/>
    <lineage>
        <taxon>Eukaryota</taxon>
        <taxon>Fungi</taxon>
        <taxon>Dikarya</taxon>
        <taxon>Ascomycota</taxon>
        <taxon>Pezizomycotina</taxon>
        <taxon>Sordariomycetes</taxon>
        <taxon>Xylariomycetidae</taxon>
        <taxon>Amphisphaeriales</taxon>
        <taxon>Sporocadaceae</taxon>
        <taxon>Pestalotiopsis</taxon>
    </lineage>
</organism>
<dbReference type="CDD" id="cd07363">
    <property type="entry name" value="45_DOPA_Dioxygenase"/>
    <property type="match status" value="1"/>
</dbReference>
<dbReference type="AlphaFoldDB" id="W3XEB5"/>
<reference evidence="8" key="1">
    <citation type="journal article" date="2015" name="BMC Genomics">
        <title>Genomic and transcriptomic analysis of the endophytic fungus Pestalotiopsis fici reveals its lifestyle and high potential for synthesis of natural products.</title>
        <authorList>
            <person name="Wang X."/>
            <person name="Zhang X."/>
            <person name="Liu L."/>
            <person name="Xiang M."/>
            <person name="Wang W."/>
            <person name="Sun X."/>
            <person name="Che Y."/>
            <person name="Guo L."/>
            <person name="Liu G."/>
            <person name="Guo L."/>
            <person name="Wang C."/>
            <person name="Yin W.B."/>
            <person name="Stadler M."/>
            <person name="Zhang X."/>
            <person name="Liu X."/>
        </authorList>
    </citation>
    <scope>NUCLEOTIDE SEQUENCE [LARGE SCALE GENOMIC DNA]</scope>
    <source>
        <strain evidence="8">W106-1 / CGMCC3.15140</strain>
    </source>
</reference>
<dbReference type="RefSeq" id="XP_007829156.1">
    <property type="nucleotide sequence ID" value="XM_007830965.1"/>
</dbReference>
<dbReference type="STRING" id="1229662.W3XEB5"/>
<dbReference type="PANTHER" id="PTHR30096:SF0">
    <property type="entry name" value="4,5-DOPA DIOXYGENASE EXTRADIOL-LIKE PROTEIN"/>
    <property type="match status" value="1"/>
</dbReference>
<keyword evidence="5" id="KW-0560">Oxidoreductase</keyword>
<dbReference type="EMBL" id="KI912110">
    <property type="protein sequence ID" value="ETS84359.1"/>
    <property type="molecule type" value="Genomic_DNA"/>
</dbReference>
<dbReference type="InterPro" id="IPR014436">
    <property type="entry name" value="Extradiol_dOase_DODA"/>
</dbReference>
<dbReference type="GO" id="GO:0016702">
    <property type="term" value="F:oxidoreductase activity, acting on single donors with incorporation of molecular oxygen, incorporation of two atoms of oxygen"/>
    <property type="evidence" value="ECO:0007669"/>
    <property type="project" value="UniProtKB-ARBA"/>
</dbReference>
<evidence type="ECO:0000256" key="3">
    <source>
        <dbReference type="ARBA" id="ARBA00022723"/>
    </source>
</evidence>
<evidence type="ECO:0000256" key="5">
    <source>
        <dbReference type="ARBA" id="ARBA00023002"/>
    </source>
</evidence>
<sequence length="275" mass="30424">MSAKKAPVYFFSHGGPTVQYEKGHPVYPILQGIGQEITKKVKPTAIVVFSGHWEGSRDTIEVNTAEHTDLIYDFYGFPSYFYEAEYPNRGSPELANKILGLLKDAGIKAKGVTRGLDHGVWSGFHVAFNPEENPLNVPLVQVSLFHSEDPDQHYRLGQAVASLRDENIVIIGAGMSVHNLRDMFASRGNPGPMPYTVSFDEALKDATEAPPAERQARMAEAARRPDAKQAHPWMDHLMPVYVAAGAASEEQGTRTWTLHEGSMGWSQYRFGEVPA</sequence>
<dbReference type="GeneID" id="19267397"/>
<dbReference type="InParanoid" id="W3XEB5"/>
<keyword evidence="8" id="KW-1185">Reference proteome</keyword>
<evidence type="ECO:0000313" key="8">
    <source>
        <dbReference type="Proteomes" id="UP000030651"/>
    </source>
</evidence>
<dbReference type="SUPFAM" id="SSF53213">
    <property type="entry name" value="LigB-like"/>
    <property type="match status" value="1"/>
</dbReference>
<dbReference type="OMA" id="SVIDGFW"/>
<proteinExistence type="inferred from homology"/>